<name>A0AAD5GK74_AMBAR</name>
<dbReference type="AlphaFoldDB" id="A0AAD5GK74"/>
<gene>
    <name evidence="1" type="ORF">M8C21_006679</name>
</gene>
<keyword evidence="2" id="KW-1185">Reference proteome</keyword>
<reference evidence="1" key="1">
    <citation type="submission" date="2022-06" db="EMBL/GenBank/DDBJ databases">
        <title>Uncovering the hologenomic basis of an extraordinary plant invasion.</title>
        <authorList>
            <person name="Bieker V.C."/>
            <person name="Martin M.D."/>
            <person name="Gilbert T."/>
            <person name="Hodgins K."/>
            <person name="Battlay P."/>
            <person name="Petersen B."/>
            <person name="Wilson J."/>
        </authorList>
    </citation>
    <scope>NUCLEOTIDE SEQUENCE</scope>
    <source>
        <strain evidence="1">AA19_3_7</strain>
        <tissue evidence="1">Leaf</tissue>
    </source>
</reference>
<protein>
    <submittedName>
        <fullName evidence="1">Uncharacterized protein</fullName>
    </submittedName>
</protein>
<dbReference type="Proteomes" id="UP001206925">
    <property type="component" value="Unassembled WGS sequence"/>
</dbReference>
<evidence type="ECO:0000313" key="2">
    <source>
        <dbReference type="Proteomes" id="UP001206925"/>
    </source>
</evidence>
<dbReference type="EMBL" id="JAMZMK010007599">
    <property type="protein sequence ID" value="KAI7744054.1"/>
    <property type="molecule type" value="Genomic_DNA"/>
</dbReference>
<comment type="caution">
    <text evidence="1">The sequence shown here is derived from an EMBL/GenBank/DDBJ whole genome shotgun (WGS) entry which is preliminary data.</text>
</comment>
<proteinExistence type="predicted"/>
<evidence type="ECO:0000313" key="1">
    <source>
        <dbReference type="EMBL" id="KAI7744054.1"/>
    </source>
</evidence>
<organism evidence="1 2">
    <name type="scientific">Ambrosia artemisiifolia</name>
    <name type="common">Common ragweed</name>
    <dbReference type="NCBI Taxonomy" id="4212"/>
    <lineage>
        <taxon>Eukaryota</taxon>
        <taxon>Viridiplantae</taxon>
        <taxon>Streptophyta</taxon>
        <taxon>Embryophyta</taxon>
        <taxon>Tracheophyta</taxon>
        <taxon>Spermatophyta</taxon>
        <taxon>Magnoliopsida</taxon>
        <taxon>eudicotyledons</taxon>
        <taxon>Gunneridae</taxon>
        <taxon>Pentapetalae</taxon>
        <taxon>asterids</taxon>
        <taxon>campanulids</taxon>
        <taxon>Asterales</taxon>
        <taxon>Asteraceae</taxon>
        <taxon>Asteroideae</taxon>
        <taxon>Heliantheae alliance</taxon>
        <taxon>Heliantheae</taxon>
        <taxon>Ambrosia</taxon>
    </lineage>
</organism>
<sequence>MPIPFPIHRFPLQPLHRTFSLSSEMAYRGMRCGQGGYGQRYGGLVKEEKHEIFPESQVYIAFIAIHSQKGAGQMHIYAAFAAADRTNKYNCPACLHSCTLV</sequence>
<accession>A0AAD5GK74</accession>